<dbReference type="AlphaFoldDB" id="A0AAV3SGU0"/>
<sequence length="115" mass="12758">MAERDERGRYASDHTDADVLDAVRENDPAGTSEVADHLGVARQSADQRLRKLAEAGRVHRKKIGAVAVWWLDDDERTMTGVDSDDRFWDTKPGSSAEPTDATRTDEYLADALANE</sequence>
<reference evidence="2" key="3">
    <citation type="submission" date="2023-12" db="EMBL/GenBank/DDBJ databases">
        <authorList>
            <person name="Sun Q."/>
            <person name="Inoue M."/>
        </authorList>
    </citation>
    <scope>NUCLEOTIDE SEQUENCE</scope>
    <source>
        <strain evidence="2">JCM 12289</strain>
    </source>
</reference>
<protein>
    <submittedName>
        <fullName evidence="3">Winged helix-turn-helix domain-containing protein</fullName>
    </submittedName>
</protein>
<feature type="compositionally biased region" description="Basic and acidic residues" evidence="1">
    <location>
        <begin position="1"/>
        <end position="27"/>
    </location>
</feature>
<dbReference type="GeneID" id="71763782"/>
<reference evidence="3" key="2">
    <citation type="submission" date="2022-04" db="EMBL/GenBank/DDBJ databases">
        <title>Sequencing and genomic assembly of Halococcus dombrowskii.</title>
        <authorList>
            <person name="Lim S.W."/>
            <person name="MacLea K.S."/>
        </authorList>
    </citation>
    <scope>NUCLEOTIDE SEQUENCE</scope>
    <source>
        <strain evidence="3">H4</strain>
        <plasmid evidence="3">unnamed3</plasmid>
    </source>
</reference>
<dbReference type="Proteomes" id="UP000830542">
    <property type="component" value="Plasmid unnamed3"/>
</dbReference>
<dbReference type="Gene3D" id="1.10.10.10">
    <property type="entry name" value="Winged helix-like DNA-binding domain superfamily/Winged helix DNA-binding domain"/>
    <property type="match status" value="1"/>
</dbReference>
<feature type="region of interest" description="Disordered" evidence="1">
    <location>
        <begin position="1"/>
        <end position="38"/>
    </location>
</feature>
<evidence type="ECO:0000313" key="4">
    <source>
        <dbReference type="Proteomes" id="UP000830542"/>
    </source>
</evidence>
<dbReference type="InterPro" id="IPR036390">
    <property type="entry name" value="WH_DNA-bd_sf"/>
</dbReference>
<geneLocation type="plasmid" evidence="3 4">
    <name>unnamed3</name>
</geneLocation>
<dbReference type="Pfam" id="PF12840">
    <property type="entry name" value="HTH_20"/>
    <property type="match status" value="1"/>
</dbReference>
<keyword evidence="3" id="KW-0614">Plasmid</keyword>
<proteinExistence type="predicted"/>
<dbReference type="RefSeq" id="WP_244706555.1">
    <property type="nucleotide sequence ID" value="NZ_BAAADN010000024.1"/>
</dbReference>
<dbReference type="InterPro" id="IPR011991">
    <property type="entry name" value="ArsR-like_HTH"/>
</dbReference>
<organism evidence="2 5">
    <name type="scientific">Halococcus dombrowskii</name>
    <dbReference type="NCBI Taxonomy" id="179637"/>
    <lineage>
        <taxon>Archaea</taxon>
        <taxon>Methanobacteriati</taxon>
        <taxon>Methanobacteriota</taxon>
        <taxon>Stenosarchaea group</taxon>
        <taxon>Halobacteria</taxon>
        <taxon>Halobacteriales</taxon>
        <taxon>Halococcaceae</taxon>
        <taxon>Halococcus</taxon>
    </lineage>
</organism>
<gene>
    <name evidence="2" type="ORF">GCM10008985_15820</name>
    <name evidence="3" type="ORF">MUK72_18000</name>
</gene>
<evidence type="ECO:0000313" key="5">
    <source>
        <dbReference type="Proteomes" id="UP001500962"/>
    </source>
</evidence>
<evidence type="ECO:0000313" key="2">
    <source>
        <dbReference type="EMBL" id="GAA0460220.1"/>
    </source>
</evidence>
<dbReference type="KEGG" id="hdo:MUK72_18000"/>
<dbReference type="EMBL" id="BAAADN010000024">
    <property type="protein sequence ID" value="GAA0460220.1"/>
    <property type="molecule type" value="Genomic_DNA"/>
</dbReference>
<dbReference type="CDD" id="cd00090">
    <property type="entry name" value="HTH_ARSR"/>
    <property type="match status" value="1"/>
</dbReference>
<reference evidence="2" key="1">
    <citation type="journal article" date="2014" name="Int. J. Syst. Evol. Microbiol.">
        <title>Complete genome sequence of Corynebacterium casei LMG S-19264T (=DSM 44701T), isolated from a smear-ripened cheese.</title>
        <authorList>
            <consortium name="US DOE Joint Genome Institute (JGI-PGF)"/>
            <person name="Walter F."/>
            <person name="Albersmeier A."/>
            <person name="Kalinowski J."/>
            <person name="Ruckert C."/>
        </authorList>
    </citation>
    <scope>NUCLEOTIDE SEQUENCE</scope>
    <source>
        <strain evidence="2">JCM 12289</strain>
    </source>
</reference>
<feature type="region of interest" description="Disordered" evidence="1">
    <location>
        <begin position="82"/>
        <end position="106"/>
    </location>
</feature>
<accession>A0AAV3SGU0</accession>
<name>A0AAV3SGU0_HALDO</name>
<dbReference type="Proteomes" id="UP001500962">
    <property type="component" value="Unassembled WGS sequence"/>
</dbReference>
<dbReference type="SUPFAM" id="SSF46785">
    <property type="entry name" value="Winged helix' DNA-binding domain"/>
    <property type="match status" value="1"/>
</dbReference>
<dbReference type="InterPro" id="IPR036388">
    <property type="entry name" value="WH-like_DNA-bd_sf"/>
</dbReference>
<keyword evidence="4" id="KW-1185">Reference proteome</keyword>
<evidence type="ECO:0000313" key="3">
    <source>
        <dbReference type="EMBL" id="UOO97160.1"/>
    </source>
</evidence>
<evidence type="ECO:0000256" key="1">
    <source>
        <dbReference type="SAM" id="MobiDB-lite"/>
    </source>
</evidence>
<dbReference type="EMBL" id="CP095008">
    <property type="protein sequence ID" value="UOO97160.1"/>
    <property type="molecule type" value="Genomic_DNA"/>
</dbReference>